<reference evidence="1" key="1">
    <citation type="submission" date="2020-06" db="EMBL/GenBank/DDBJ databases">
        <authorList>
            <person name="Li T."/>
            <person name="Hu X."/>
            <person name="Zhang T."/>
            <person name="Song X."/>
            <person name="Zhang H."/>
            <person name="Dai N."/>
            <person name="Sheng W."/>
            <person name="Hou X."/>
            <person name="Wei L."/>
        </authorList>
    </citation>
    <scope>NUCLEOTIDE SEQUENCE</scope>
    <source>
        <strain evidence="1">KEN1</strain>
        <tissue evidence="1">Leaf</tissue>
    </source>
</reference>
<evidence type="ECO:0000313" key="1">
    <source>
        <dbReference type="EMBL" id="KAL0453645.1"/>
    </source>
</evidence>
<dbReference type="EMBL" id="JACGWN010000004">
    <property type="protein sequence ID" value="KAL0453645.1"/>
    <property type="molecule type" value="Genomic_DNA"/>
</dbReference>
<name>A0AAW2XPA2_9LAMI</name>
<sequence>AADRRGEIQGIAISRHSPRISHILFADNTIIFGHAREEAIVAIIRVLEAYELVSRQVIKFEKSSMVVSRGVGERERQSLVDVLEVQLVSKHEKYLGLPAIAGRSGAKLFQSVKERV</sequence>
<feature type="non-terminal residue" evidence="1">
    <location>
        <position position="1"/>
    </location>
</feature>
<dbReference type="AlphaFoldDB" id="A0AAW2XPA2"/>
<protein>
    <recommendedName>
        <fullName evidence="2">Reverse transcriptase domain-containing protein</fullName>
    </recommendedName>
</protein>
<gene>
    <name evidence="1" type="ORF">Slati_1342600</name>
</gene>
<proteinExistence type="predicted"/>
<evidence type="ECO:0008006" key="2">
    <source>
        <dbReference type="Google" id="ProtNLM"/>
    </source>
</evidence>
<comment type="caution">
    <text evidence="1">The sequence shown here is derived from an EMBL/GenBank/DDBJ whole genome shotgun (WGS) entry which is preliminary data.</text>
</comment>
<accession>A0AAW2XPA2</accession>
<organism evidence="1">
    <name type="scientific">Sesamum latifolium</name>
    <dbReference type="NCBI Taxonomy" id="2727402"/>
    <lineage>
        <taxon>Eukaryota</taxon>
        <taxon>Viridiplantae</taxon>
        <taxon>Streptophyta</taxon>
        <taxon>Embryophyta</taxon>
        <taxon>Tracheophyta</taxon>
        <taxon>Spermatophyta</taxon>
        <taxon>Magnoliopsida</taxon>
        <taxon>eudicotyledons</taxon>
        <taxon>Gunneridae</taxon>
        <taxon>Pentapetalae</taxon>
        <taxon>asterids</taxon>
        <taxon>lamiids</taxon>
        <taxon>Lamiales</taxon>
        <taxon>Pedaliaceae</taxon>
        <taxon>Sesamum</taxon>
    </lineage>
</organism>
<reference evidence="1" key="2">
    <citation type="journal article" date="2024" name="Plant">
        <title>Genomic evolution and insights into agronomic trait innovations of Sesamum species.</title>
        <authorList>
            <person name="Miao H."/>
            <person name="Wang L."/>
            <person name="Qu L."/>
            <person name="Liu H."/>
            <person name="Sun Y."/>
            <person name="Le M."/>
            <person name="Wang Q."/>
            <person name="Wei S."/>
            <person name="Zheng Y."/>
            <person name="Lin W."/>
            <person name="Duan Y."/>
            <person name="Cao H."/>
            <person name="Xiong S."/>
            <person name="Wang X."/>
            <person name="Wei L."/>
            <person name="Li C."/>
            <person name="Ma Q."/>
            <person name="Ju M."/>
            <person name="Zhao R."/>
            <person name="Li G."/>
            <person name="Mu C."/>
            <person name="Tian Q."/>
            <person name="Mei H."/>
            <person name="Zhang T."/>
            <person name="Gao T."/>
            <person name="Zhang H."/>
        </authorList>
    </citation>
    <scope>NUCLEOTIDE SEQUENCE</scope>
    <source>
        <strain evidence="1">KEN1</strain>
    </source>
</reference>